<dbReference type="EMBL" id="DXBN01000123">
    <property type="protein sequence ID" value="HIZ53358.1"/>
    <property type="molecule type" value="Genomic_DNA"/>
</dbReference>
<accession>A0A9D2F7B5</accession>
<comment type="function">
    <text evidence="6">Involved in transcription antitermination. Required for transcription of ribosomal RNA (rRNA) genes. Binds specifically to the boxA antiterminator sequence of the ribosomal RNA (rrn) operons.</text>
</comment>
<evidence type="ECO:0000256" key="1">
    <source>
        <dbReference type="ARBA" id="ARBA00005952"/>
    </source>
</evidence>
<dbReference type="Pfam" id="PF01029">
    <property type="entry name" value="NusB"/>
    <property type="match status" value="1"/>
</dbReference>
<dbReference type="InterPro" id="IPR011605">
    <property type="entry name" value="NusB_fam"/>
</dbReference>
<keyword evidence="5 6" id="KW-0804">Transcription</keyword>
<comment type="similarity">
    <text evidence="1 6">Belongs to the NusB family.</text>
</comment>
<dbReference type="NCBIfam" id="NF001223">
    <property type="entry name" value="PRK00202.1-1"/>
    <property type="match status" value="1"/>
</dbReference>
<dbReference type="HAMAP" id="MF_00073">
    <property type="entry name" value="NusB"/>
    <property type="match status" value="1"/>
</dbReference>
<dbReference type="InterPro" id="IPR035926">
    <property type="entry name" value="NusB-like_sf"/>
</dbReference>
<dbReference type="Gene3D" id="1.10.940.10">
    <property type="entry name" value="NusB-like"/>
    <property type="match status" value="1"/>
</dbReference>
<evidence type="ECO:0000256" key="4">
    <source>
        <dbReference type="ARBA" id="ARBA00023015"/>
    </source>
</evidence>
<dbReference type="InterPro" id="IPR006027">
    <property type="entry name" value="NusB_RsmB_TIM44"/>
</dbReference>
<dbReference type="GO" id="GO:0003723">
    <property type="term" value="F:RNA binding"/>
    <property type="evidence" value="ECO:0007669"/>
    <property type="project" value="UniProtKB-UniRule"/>
</dbReference>
<evidence type="ECO:0000256" key="5">
    <source>
        <dbReference type="ARBA" id="ARBA00023163"/>
    </source>
</evidence>
<organism evidence="8 9">
    <name type="scientific">Candidatus Enterococcus avicola</name>
    <dbReference type="NCBI Taxonomy" id="2838561"/>
    <lineage>
        <taxon>Bacteria</taxon>
        <taxon>Bacillati</taxon>
        <taxon>Bacillota</taxon>
        <taxon>Bacilli</taxon>
        <taxon>Lactobacillales</taxon>
        <taxon>Enterococcaceae</taxon>
        <taxon>Enterococcus</taxon>
    </lineage>
</organism>
<sequence>MSKELSRRDIRQMAIQALFPLDFNQELTKQDAILHAIELEHEELIDEEHENFVPTYLDLLVTGVCENKEEMDTIIQNHLRSGWTLKRLPKMDVTILRLALFEMLYVDNVPNKVVLNEAIELTKVFSDDQSRKFVNGILSNVNNEIEASK</sequence>
<reference evidence="8" key="1">
    <citation type="journal article" date="2021" name="PeerJ">
        <title>Extensive microbial diversity within the chicken gut microbiome revealed by metagenomics and culture.</title>
        <authorList>
            <person name="Gilroy R."/>
            <person name="Ravi A."/>
            <person name="Getino M."/>
            <person name="Pursley I."/>
            <person name="Horton D.L."/>
            <person name="Alikhan N.F."/>
            <person name="Baker D."/>
            <person name="Gharbi K."/>
            <person name="Hall N."/>
            <person name="Watson M."/>
            <person name="Adriaenssens E.M."/>
            <person name="Foster-Nyarko E."/>
            <person name="Jarju S."/>
            <person name="Secka A."/>
            <person name="Antonio M."/>
            <person name="Oren A."/>
            <person name="Chaudhuri R.R."/>
            <person name="La Ragione R."/>
            <person name="Hildebrand F."/>
            <person name="Pallen M.J."/>
        </authorList>
    </citation>
    <scope>NUCLEOTIDE SEQUENCE</scope>
    <source>
        <strain evidence="8">CHK172-16539</strain>
    </source>
</reference>
<protein>
    <recommendedName>
        <fullName evidence="6">Transcription antitermination protein NusB</fullName>
    </recommendedName>
    <alternativeName>
        <fullName evidence="6">Antitermination factor NusB</fullName>
    </alternativeName>
</protein>
<dbReference type="AlphaFoldDB" id="A0A9D2F7B5"/>
<dbReference type="Proteomes" id="UP000824063">
    <property type="component" value="Unassembled WGS sequence"/>
</dbReference>
<keyword evidence="3 6" id="KW-0694">RNA-binding</keyword>
<evidence type="ECO:0000256" key="6">
    <source>
        <dbReference type="HAMAP-Rule" id="MF_00073"/>
    </source>
</evidence>
<proteinExistence type="inferred from homology"/>
<name>A0A9D2F7B5_9ENTE</name>
<keyword evidence="2 6" id="KW-0889">Transcription antitermination</keyword>
<evidence type="ECO:0000256" key="2">
    <source>
        <dbReference type="ARBA" id="ARBA00022814"/>
    </source>
</evidence>
<evidence type="ECO:0000259" key="7">
    <source>
        <dbReference type="Pfam" id="PF01029"/>
    </source>
</evidence>
<keyword evidence="4 6" id="KW-0805">Transcription regulation</keyword>
<dbReference type="NCBIfam" id="TIGR01951">
    <property type="entry name" value="nusB"/>
    <property type="match status" value="1"/>
</dbReference>
<dbReference type="GO" id="GO:0005829">
    <property type="term" value="C:cytosol"/>
    <property type="evidence" value="ECO:0007669"/>
    <property type="project" value="TreeGrafter"/>
</dbReference>
<dbReference type="GO" id="GO:0031564">
    <property type="term" value="P:transcription antitermination"/>
    <property type="evidence" value="ECO:0007669"/>
    <property type="project" value="UniProtKB-KW"/>
</dbReference>
<dbReference type="SUPFAM" id="SSF48013">
    <property type="entry name" value="NusB-like"/>
    <property type="match status" value="1"/>
</dbReference>
<dbReference type="PANTHER" id="PTHR11078:SF3">
    <property type="entry name" value="ANTITERMINATION NUSB DOMAIN-CONTAINING PROTEIN"/>
    <property type="match status" value="1"/>
</dbReference>
<evidence type="ECO:0000313" key="9">
    <source>
        <dbReference type="Proteomes" id="UP000824063"/>
    </source>
</evidence>
<evidence type="ECO:0000313" key="8">
    <source>
        <dbReference type="EMBL" id="HIZ53358.1"/>
    </source>
</evidence>
<evidence type="ECO:0000256" key="3">
    <source>
        <dbReference type="ARBA" id="ARBA00022884"/>
    </source>
</evidence>
<dbReference type="PANTHER" id="PTHR11078">
    <property type="entry name" value="N UTILIZATION SUBSTANCE PROTEIN B-RELATED"/>
    <property type="match status" value="1"/>
</dbReference>
<dbReference type="GO" id="GO:0006353">
    <property type="term" value="P:DNA-templated transcription termination"/>
    <property type="evidence" value="ECO:0007669"/>
    <property type="project" value="UniProtKB-UniRule"/>
</dbReference>
<feature type="domain" description="NusB/RsmB/TIM44" evidence="7">
    <location>
        <begin position="9"/>
        <end position="142"/>
    </location>
</feature>
<comment type="caution">
    <text evidence="8">The sequence shown here is derived from an EMBL/GenBank/DDBJ whole genome shotgun (WGS) entry which is preliminary data.</text>
</comment>
<gene>
    <name evidence="6 8" type="primary">nusB</name>
    <name evidence="8" type="ORF">IAA20_05410</name>
</gene>
<reference evidence="8" key="2">
    <citation type="submission" date="2021-04" db="EMBL/GenBank/DDBJ databases">
        <authorList>
            <person name="Gilroy R."/>
        </authorList>
    </citation>
    <scope>NUCLEOTIDE SEQUENCE</scope>
    <source>
        <strain evidence="8">CHK172-16539</strain>
    </source>
</reference>